<evidence type="ECO:0000256" key="16">
    <source>
        <dbReference type="PIRNR" id="PIRNR000882"/>
    </source>
</evidence>
<dbReference type="Gene3D" id="3.60.21.10">
    <property type="match status" value="1"/>
</dbReference>
<feature type="domain" description="Mre11 DNA-binding" evidence="20">
    <location>
        <begin position="264"/>
        <end position="445"/>
    </location>
</feature>
<dbReference type="SMART" id="SM01347">
    <property type="entry name" value="Mre11_DNA_bind"/>
    <property type="match status" value="1"/>
</dbReference>
<comment type="subcellular location">
    <subcellularLocation>
        <location evidence="3">Chromosome</location>
    </subcellularLocation>
    <subcellularLocation>
        <location evidence="2 16">Nucleus</location>
    </subcellularLocation>
</comment>
<evidence type="ECO:0000256" key="6">
    <source>
        <dbReference type="ARBA" id="ARBA00022722"/>
    </source>
</evidence>
<dbReference type="PANTHER" id="PTHR10139:SF1">
    <property type="entry name" value="DOUBLE-STRAND BREAK REPAIR PROTEIN MRE11"/>
    <property type="match status" value="1"/>
</dbReference>
<evidence type="ECO:0000256" key="12">
    <source>
        <dbReference type="ARBA" id="ARBA00023204"/>
    </source>
</evidence>
<keyword evidence="13 16" id="KW-0464">Manganese</keyword>
<evidence type="ECO:0000256" key="1">
    <source>
        <dbReference type="ARBA" id="ARBA00001936"/>
    </source>
</evidence>
<dbReference type="GO" id="GO:0030145">
    <property type="term" value="F:manganese ion binding"/>
    <property type="evidence" value="ECO:0007669"/>
    <property type="project" value="UniProtKB-UniRule"/>
</dbReference>
<evidence type="ECO:0000313" key="22">
    <source>
        <dbReference type="Proteomes" id="UP000740883"/>
    </source>
</evidence>
<dbReference type="CDD" id="cd00840">
    <property type="entry name" value="MPP_Mre11_N"/>
    <property type="match status" value="1"/>
</dbReference>
<comment type="function">
    <text evidence="16">Core component of the MRN complex, which plays a central role in double-strand break (DSB) repair, DNA recombination, maintenance of telomere integrity and meiosis. The MRN complex is involved in the repair of DNA double-strand breaks (DSBs) via homologous recombination (HR), an error-free mechanism which primarily occurs during S and G2 phases. The complex (1) mediates the end resection of damaged DNA, which generates proper single-stranded DNA, a key initial steps in HR, and is (2) required for the recruitment of other repair factors and efficient activation of ATM and ATR upon DNA damage. Within the MRN complex, MRE11 possesses both single-strand endonuclease activity and double-strand-specific 3'-5' exonuclease activity. MRE11 first endonucleolytically cleaves the 5' strand at DNA DSB ends to prevent non-homologous end joining (NHEJ) and licence HR. It then generates a single-stranded DNA gap via 3' to 5' exonucleolytic degradation, which is required for single-strand invasion and recombination.</text>
</comment>
<evidence type="ECO:0000256" key="7">
    <source>
        <dbReference type="ARBA" id="ARBA00022723"/>
    </source>
</evidence>
<dbReference type="GO" id="GO:0000723">
    <property type="term" value="P:telomere maintenance"/>
    <property type="evidence" value="ECO:0007669"/>
    <property type="project" value="TreeGrafter"/>
</dbReference>
<evidence type="ECO:0000256" key="9">
    <source>
        <dbReference type="ARBA" id="ARBA00022763"/>
    </source>
</evidence>
<dbReference type="GO" id="GO:0042138">
    <property type="term" value="P:meiotic DNA double-strand break formation"/>
    <property type="evidence" value="ECO:0007669"/>
    <property type="project" value="TreeGrafter"/>
</dbReference>
<dbReference type="InterPro" id="IPR004843">
    <property type="entry name" value="Calcineurin-like_PHP"/>
</dbReference>
<feature type="compositionally biased region" description="Polar residues" evidence="19">
    <location>
        <begin position="647"/>
        <end position="669"/>
    </location>
</feature>
<keyword evidence="8 16" id="KW-0255">Endonuclease</keyword>
<keyword evidence="6 16" id="KW-0540">Nuclease</keyword>
<evidence type="ECO:0000313" key="21">
    <source>
        <dbReference type="EMBL" id="KAF9760895.1"/>
    </source>
</evidence>
<dbReference type="InterPro" id="IPR029052">
    <property type="entry name" value="Metallo-depent_PP-like"/>
</dbReference>
<dbReference type="GO" id="GO:0007095">
    <property type="term" value="P:mitotic G2 DNA damage checkpoint signaling"/>
    <property type="evidence" value="ECO:0007669"/>
    <property type="project" value="TreeGrafter"/>
</dbReference>
<evidence type="ECO:0000256" key="4">
    <source>
        <dbReference type="ARBA" id="ARBA00009028"/>
    </source>
</evidence>
<dbReference type="OrthoDB" id="30417at2759"/>
<dbReference type="GO" id="GO:0006303">
    <property type="term" value="P:double-strand break repair via nonhomologous end joining"/>
    <property type="evidence" value="ECO:0007669"/>
    <property type="project" value="TreeGrafter"/>
</dbReference>
<keyword evidence="5" id="KW-0158">Chromosome</keyword>
<dbReference type="Pfam" id="PF04152">
    <property type="entry name" value="Mre11_DNA_bind"/>
    <property type="match status" value="1"/>
</dbReference>
<dbReference type="SUPFAM" id="SSF56300">
    <property type="entry name" value="Metallo-dependent phosphatases"/>
    <property type="match status" value="1"/>
</dbReference>
<keyword evidence="22" id="KW-1185">Reference proteome</keyword>
<feature type="active site" description="Proton donor" evidence="17">
    <location>
        <position position="105"/>
    </location>
</feature>
<keyword evidence="10 16" id="KW-0378">Hydrolase</keyword>
<reference evidence="21 22" key="1">
    <citation type="journal article" date="2020" name="Genome Biol. Evol.">
        <title>Comparative genomics of strictly vertically transmitted, feminizing microsporidia endosymbionts of amphipod crustaceans.</title>
        <authorList>
            <person name="Cormier A."/>
            <person name="Chebbi M.A."/>
            <person name="Giraud I."/>
            <person name="Wattier R."/>
            <person name="Teixeira M."/>
            <person name="Gilbert C."/>
            <person name="Rigaud T."/>
            <person name="Cordaux R."/>
        </authorList>
    </citation>
    <scope>NUCLEOTIDE SEQUENCE [LARGE SCALE GENOMIC DNA]</scope>
    <source>
        <strain evidence="21 22">Ou3-Ou53</strain>
    </source>
</reference>
<evidence type="ECO:0000256" key="14">
    <source>
        <dbReference type="ARBA" id="ARBA00023242"/>
    </source>
</evidence>
<dbReference type="GO" id="GO:0097552">
    <property type="term" value="P:mitochondrial double-strand break repair via homologous recombination"/>
    <property type="evidence" value="ECO:0007669"/>
    <property type="project" value="TreeGrafter"/>
</dbReference>
<feature type="coiled-coil region" evidence="18">
    <location>
        <begin position="469"/>
        <end position="529"/>
    </location>
</feature>
<keyword evidence="15 16" id="KW-0469">Meiosis</keyword>
<evidence type="ECO:0000256" key="17">
    <source>
        <dbReference type="PIRSR" id="PIRSR000882-1"/>
    </source>
</evidence>
<protein>
    <recommendedName>
        <fullName evidence="16">Double-strand break repair protein</fullName>
    </recommendedName>
</protein>
<evidence type="ECO:0000256" key="13">
    <source>
        <dbReference type="ARBA" id="ARBA00023211"/>
    </source>
</evidence>
<keyword evidence="18" id="KW-0175">Coiled coil</keyword>
<dbReference type="InterPro" id="IPR007281">
    <property type="entry name" value="Mre11_DNA-bd"/>
</dbReference>
<evidence type="ECO:0000256" key="3">
    <source>
        <dbReference type="ARBA" id="ARBA00004286"/>
    </source>
</evidence>
<dbReference type="PIRSF" id="PIRSF000882">
    <property type="entry name" value="DSB_repair_MRE11"/>
    <property type="match status" value="1"/>
</dbReference>
<comment type="similarity">
    <text evidence="4 16">Belongs to the MRE11/RAD32 family.</text>
</comment>
<evidence type="ECO:0000256" key="11">
    <source>
        <dbReference type="ARBA" id="ARBA00022839"/>
    </source>
</evidence>
<dbReference type="GO" id="GO:0000724">
    <property type="term" value="P:double-strand break repair via homologous recombination"/>
    <property type="evidence" value="ECO:0007669"/>
    <property type="project" value="TreeGrafter"/>
</dbReference>
<name>A0A9P6GYV6_9MICR</name>
<gene>
    <name evidence="21" type="primary">MRE11</name>
    <name evidence="21" type="ORF">NGRA_2970</name>
</gene>
<proteinExistence type="inferred from homology"/>
<accession>A0A9P6GYV6</accession>
<evidence type="ECO:0000256" key="8">
    <source>
        <dbReference type="ARBA" id="ARBA00022759"/>
    </source>
</evidence>
<dbReference type="Pfam" id="PF00149">
    <property type="entry name" value="Metallophos"/>
    <property type="match status" value="1"/>
</dbReference>
<dbReference type="InterPro" id="IPR038487">
    <property type="entry name" value="Mre11_capping_dom"/>
</dbReference>
<dbReference type="GO" id="GO:0000014">
    <property type="term" value="F:single-stranded DNA endodeoxyribonuclease activity"/>
    <property type="evidence" value="ECO:0007669"/>
    <property type="project" value="TreeGrafter"/>
</dbReference>
<evidence type="ECO:0000256" key="10">
    <source>
        <dbReference type="ARBA" id="ARBA00022801"/>
    </source>
</evidence>
<feature type="region of interest" description="Disordered" evidence="19">
    <location>
        <begin position="645"/>
        <end position="669"/>
    </location>
</feature>
<evidence type="ECO:0000256" key="18">
    <source>
        <dbReference type="SAM" id="Coils"/>
    </source>
</evidence>
<evidence type="ECO:0000256" key="2">
    <source>
        <dbReference type="ARBA" id="ARBA00004123"/>
    </source>
</evidence>
<dbReference type="GO" id="GO:0030870">
    <property type="term" value="C:Mre11 complex"/>
    <property type="evidence" value="ECO:0007669"/>
    <property type="project" value="UniProtKB-UniRule"/>
</dbReference>
<comment type="caution">
    <text evidence="21">The sequence shown here is derived from an EMBL/GenBank/DDBJ whole genome shotgun (WGS) entry which is preliminary data.</text>
</comment>
<evidence type="ECO:0000256" key="19">
    <source>
        <dbReference type="SAM" id="MobiDB-lite"/>
    </source>
</evidence>
<dbReference type="AlphaFoldDB" id="A0A9P6GYV6"/>
<keyword evidence="12 16" id="KW-0234">DNA repair</keyword>
<evidence type="ECO:0000259" key="20">
    <source>
        <dbReference type="SMART" id="SM01347"/>
    </source>
</evidence>
<comment type="cofactor">
    <cofactor evidence="1 16">
        <name>Mn(2+)</name>
        <dbReference type="ChEBI" id="CHEBI:29035"/>
    </cofactor>
</comment>
<dbReference type="PANTHER" id="PTHR10139">
    <property type="entry name" value="DOUBLE-STRAND BREAK REPAIR PROTEIN MRE11"/>
    <property type="match status" value="1"/>
</dbReference>
<dbReference type="GO" id="GO:0035861">
    <property type="term" value="C:site of double-strand break"/>
    <property type="evidence" value="ECO:0007669"/>
    <property type="project" value="TreeGrafter"/>
</dbReference>
<sequence>MKILITSDNHLGYKEKDDIRGKDSFDTFEEILMLANEHNVDFILQGGDLFHDNRPSRYCIDKTIQLLSKYCTGTDRTNIKEISKLNKSTDSVSISIPMLAIHGNHDDPSGLNRISTLNILHSAGLISYIGKYNSEKIIVEPIIIQNISLYAIGHIKDRILHSCFVEGRVVFKKPENYKNYYNILIIHQNRVQRNKEYIPESILDDFFDLVIYGHEHDSSITKGRFVVLQNGSTVRTSLCDSETGDKYCYILDVEDSQTKTLKLATVIKMKLHTVRNFVMDTIKVEDENFEATVENYLSNMIDKANAIYKNNMAKFKALSSEAKLPKKHKASKSREDFNTTRIVEEPSYAPVDFSDKNLHLPLIRLRVETTGLKVLNNHKMGLNFKQKVANPTDMIRFIRKKTVVNNVSNVPEASTSQDIYEILKSNLCNLTAIPEEKFIDSLECFVDKDDKESFNNMIKENVDRLVEKIDLGKILLDDVENEIKRINREEFGKVEDCPILDSLSDEEIIKSFENTEDNVETIKDKAENNNISLMSNFGTNNSNIFTSENNNEKIDVNCKNNSILNNTSFLTSASSAIFKDLSYETPNQQSFSGKNSKEARKVINSMSFKTNIHNPSTNNYNNKPLAQRRILIDDNENNMLAQDEKTVSNNKNEQCSSLEESSTDLLFDF</sequence>
<keyword evidence="7" id="KW-0479">Metal-binding</keyword>
<dbReference type="Gene3D" id="3.30.110.110">
    <property type="entry name" value="Mre11, capping domain"/>
    <property type="match status" value="1"/>
</dbReference>
<keyword evidence="9 16" id="KW-0227">DNA damage</keyword>
<organism evidence="21 22">
    <name type="scientific">Nosema granulosis</name>
    <dbReference type="NCBI Taxonomy" id="83296"/>
    <lineage>
        <taxon>Eukaryota</taxon>
        <taxon>Fungi</taxon>
        <taxon>Fungi incertae sedis</taxon>
        <taxon>Microsporidia</taxon>
        <taxon>Nosematidae</taxon>
        <taxon>Nosema</taxon>
    </lineage>
</organism>
<dbReference type="EMBL" id="SBJO01000486">
    <property type="protein sequence ID" value="KAF9760895.1"/>
    <property type="molecule type" value="Genomic_DNA"/>
</dbReference>
<evidence type="ECO:0000256" key="5">
    <source>
        <dbReference type="ARBA" id="ARBA00022454"/>
    </source>
</evidence>
<keyword evidence="14 16" id="KW-0539">Nucleus</keyword>
<evidence type="ECO:0000256" key="15">
    <source>
        <dbReference type="ARBA" id="ARBA00023254"/>
    </source>
</evidence>
<keyword evidence="11 16" id="KW-0269">Exonuclease</keyword>
<dbReference type="InterPro" id="IPR003701">
    <property type="entry name" value="Mre11"/>
</dbReference>
<dbReference type="Proteomes" id="UP000740883">
    <property type="component" value="Unassembled WGS sequence"/>
</dbReference>
<dbReference type="InterPro" id="IPR041796">
    <property type="entry name" value="Mre11_N"/>
</dbReference>
<dbReference type="GO" id="GO:0008296">
    <property type="term" value="F:3'-5'-DNA exonuclease activity"/>
    <property type="evidence" value="ECO:0007669"/>
    <property type="project" value="InterPro"/>
</dbReference>